<evidence type="ECO:0000313" key="1">
    <source>
        <dbReference type="EMBL" id="KAI3791282.1"/>
    </source>
</evidence>
<proteinExistence type="predicted"/>
<organism evidence="1 2">
    <name type="scientific">Cichorium intybus</name>
    <name type="common">Chicory</name>
    <dbReference type="NCBI Taxonomy" id="13427"/>
    <lineage>
        <taxon>Eukaryota</taxon>
        <taxon>Viridiplantae</taxon>
        <taxon>Streptophyta</taxon>
        <taxon>Embryophyta</taxon>
        <taxon>Tracheophyta</taxon>
        <taxon>Spermatophyta</taxon>
        <taxon>Magnoliopsida</taxon>
        <taxon>eudicotyledons</taxon>
        <taxon>Gunneridae</taxon>
        <taxon>Pentapetalae</taxon>
        <taxon>asterids</taxon>
        <taxon>campanulids</taxon>
        <taxon>Asterales</taxon>
        <taxon>Asteraceae</taxon>
        <taxon>Cichorioideae</taxon>
        <taxon>Cichorieae</taxon>
        <taxon>Cichoriinae</taxon>
        <taxon>Cichorium</taxon>
    </lineage>
</organism>
<accession>A0ACB9H6X1</accession>
<keyword evidence="2" id="KW-1185">Reference proteome</keyword>
<dbReference type="EMBL" id="CM042009">
    <property type="protein sequence ID" value="KAI3791282.1"/>
    <property type="molecule type" value="Genomic_DNA"/>
</dbReference>
<sequence length="109" mass="12446">MNPSSKTLNHDQLNYRERRKRDVTRGSSSTARAARILPLTCCSRLGATHPFRSRIHMSQSQTYDSHVLLVVESFVGGISLEKSGQPREEDSKKRTVFKPNCRDIRAAMW</sequence>
<reference evidence="1 2" key="2">
    <citation type="journal article" date="2022" name="Mol. Ecol. Resour.">
        <title>The genomes of chicory, endive, great burdock and yacon provide insights into Asteraceae paleo-polyploidization history and plant inulin production.</title>
        <authorList>
            <person name="Fan W."/>
            <person name="Wang S."/>
            <person name="Wang H."/>
            <person name="Wang A."/>
            <person name="Jiang F."/>
            <person name="Liu H."/>
            <person name="Zhao H."/>
            <person name="Xu D."/>
            <person name="Zhang Y."/>
        </authorList>
    </citation>
    <scope>NUCLEOTIDE SEQUENCE [LARGE SCALE GENOMIC DNA]</scope>
    <source>
        <strain evidence="2">cv. Punajuju</strain>
        <tissue evidence="1">Leaves</tissue>
    </source>
</reference>
<dbReference type="Proteomes" id="UP001055811">
    <property type="component" value="Linkage Group LG01"/>
</dbReference>
<gene>
    <name evidence="1" type="ORF">L2E82_05005</name>
</gene>
<name>A0ACB9H6X1_CICIN</name>
<comment type="caution">
    <text evidence="1">The sequence shown here is derived from an EMBL/GenBank/DDBJ whole genome shotgun (WGS) entry which is preliminary data.</text>
</comment>
<protein>
    <submittedName>
        <fullName evidence="1">Uncharacterized protein</fullName>
    </submittedName>
</protein>
<reference evidence="2" key="1">
    <citation type="journal article" date="2022" name="Mol. Ecol. Resour.">
        <title>The genomes of chicory, endive, great burdock and yacon provide insights into Asteraceae palaeo-polyploidization history and plant inulin production.</title>
        <authorList>
            <person name="Fan W."/>
            <person name="Wang S."/>
            <person name="Wang H."/>
            <person name="Wang A."/>
            <person name="Jiang F."/>
            <person name="Liu H."/>
            <person name="Zhao H."/>
            <person name="Xu D."/>
            <person name="Zhang Y."/>
        </authorList>
    </citation>
    <scope>NUCLEOTIDE SEQUENCE [LARGE SCALE GENOMIC DNA]</scope>
    <source>
        <strain evidence="2">cv. Punajuju</strain>
    </source>
</reference>
<evidence type="ECO:0000313" key="2">
    <source>
        <dbReference type="Proteomes" id="UP001055811"/>
    </source>
</evidence>